<dbReference type="AlphaFoldDB" id="A0A212K0D2"/>
<accession>A0A212K0D2</accession>
<gene>
    <name evidence="2" type="ORF">KL86DPRO_20427</name>
</gene>
<sequence>MAHKKIERKKELDRRRKRREERLKARVREAKAASKS</sequence>
<evidence type="ECO:0000256" key="1">
    <source>
        <dbReference type="SAM" id="MobiDB-lite"/>
    </source>
</evidence>
<proteinExistence type="predicted"/>
<reference evidence="2" key="1">
    <citation type="submission" date="2016-04" db="EMBL/GenBank/DDBJ databases">
        <authorList>
            <person name="Evans L.H."/>
            <person name="Alamgir A."/>
            <person name="Owens N."/>
            <person name="Weber N.D."/>
            <person name="Virtaneva K."/>
            <person name="Barbian K."/>
            <person name="Babar A."/>
            <person name="Rosenke K."/>
        </authorList>
    </citation>
    <scope>NUCLEOTIDE SEQUENCE</scope>
    <source>
        <strain evidence="2">86</strain>
    </source>
</reference>
<evidence type="ECO:0000313" key="2">
    <source>
        <dbReference type="EMBL" id="SBW05088.1"/>
    </source>
</evidence>
<name>A0A212K0D2_9DELT</name>
<dbReference type="EMBL" id="FLUQ01000002">
    <property type="protein sequence ID" value="SBW05088.1"/>
    <property type="molecule type" value="Genomic_DNA"/>
</dbReference>
<organism evidence="2">
    <name type="scientific">uncultured delta proteobacterium</name>
    <dbReference type="NCBI Taxonomy" id="34034"/>
    <lineage>
        <taxon>Bacteria</taxon>
        <taxon>Deltaproteobacteria</taxon>
        <taxon>environmental samples</taxon>
    </lineage>
</organism>
<protein>
    <submittedName>
        <fullName evidence="2">Uncharacterized protein</fullName>
    </submittedName>
</protein>
<feature type="region of interest" description="Disordered" evidence="1">
    <location>
        <begin position="1"/>
        <end position="36"/>
    </location>
</feature>
<feature type="compositionally biased region" description="Basic and acidic residues" evidence="1">
    <location>
        <begin position="8"/>
        <end position="36"/>
    </location>
</feature>